<keyword evidence="3" id="KW-0813">Transport</keyword>
<evidence type="ECO:0000256" key="3">
    <source>
        <dbReference type="ARBA" id="ARBA00022448"/>
    </source>
</evidence>
<evidence type="ECO:0000256" key="8">
    <source>
        <dbReference type="RuleBase" id="RU363041"/>
    </source>
</evidence>
<evidence type="ECO:0000256" key="6">
    <source>
        <dbReference type="ARBA" id="ARBA00022989"/>
    </source>
</evidence>
<comment type="similarity">
    <text evidence="2 8">Belongs to the 4-toluene sulfonate uptake permease (TSUP) (TC 2.A.102) family.</text>
</comment>
<keyword evidence="10" id="KW-1185">Reference proteome</keyword>
<organism evidence="9 10">
    <name type="scientific">Solicola gregarius</name>
    <dbReference type="NCBI Taxonomy" id="2908642"/>
    <lineage>
        <taxon>Bacteria</taxon>
        <taxon>Bacillati</taxon>
        <taxon>Actinomycetota</taxon>
        <taxon>Actinomycetes</taxon>
        <taxon>Propionibacteriales</taxon>
        <taxon>Nocardioidaceae</taxon>
        <taxon>Solicola</taxon>
    </lineage>
</organism>
<sequence length="243" mass="24933">MIEGIDAGTFAVLAVAVLLGATVQGVVGLGVGLVLAPIAGLVDPSLLPGVPLWVALAMPMLTLSRDWPDVDWSGLRWAVPSRCVGTAAGVVVVAMASDRMIGIAVGAMVLVAITLSVRTIELRVSRRSLVAAGVVSGATGTATSIGGPPLALVYQHRDPPVVRGTLGVYMWLGTVFSLVGLAVSGALVERDTYLALALVPFVVVGFVAALLVRRYVPTRQVRFAMLAVCASSAAILLVRSLAG</sequence>
<feature type="transmembrane region" description="Helical" evidence="8">
    <location>
        <begin position="12"/>
        <end position="39"/>
    </location>
</feature>
<keyword evidence="4 8" id="KW-1003">Cell membrane</keyword>
<reference evidence="9" key="1">
    <citation type="submission" date="2022-01" db="EMBL/GenBank/DDBJ databases">
        <title>Nocardioidaceae gen. sp. A5X3R13.</title>
        <authorList>
            <person name="Lopez Marin M.A."/>
            <person name="Uhlik O."/>
        </authorList>
    </citation>
    <scope>NUCLEOTIDE SEQUENCE</scope>
    <source>
        <strain evidence="9">A5X3R13</strain>
    </source>
</reference>
<evidence type="ECO:0000313" key="10">
    <source>
        <dbReference type="Proteomes" id="UP001164390"/>
    </source>
</evidence>
<feature type="transmembrane region" description="Helical" evidence="8">
    <location>
        <begin position="223"/>
        <end position="242"/>
    </location>
</feature>
<dbReference type="GO" id="GO:0005886">
    <property type="term" value="C:plasma membrane"/>
    <property type="evidence" value="ECO:0007669"/>
    <property type="project" value="UniProtKB-SubCell"/>
</dbReference>
<evidence type="ECO:0000256" key="2">
    <source>
        <dbReference type="ARBA" id="ARBA00009142"/>
    </source>
</evidence>
<evidence type="ECO:0000256" key="1">
    <source>
        <dbReference type="ARBA" id="ARBA00004651"/>
    </source>
</evidence>
<evidence type="ECO:0000256" key="7">
    <source>
        <dbReference type="ARBA" id="ARBA00023136"/>
    </source>
</evidence>
<dbReference type="InterPro" id="IPR052017">
    <property type="entry name" value="TSUP"/>
</dbReference>
<evidence type="ECO:0000256" key="4">
    <source>
        <dbReference type="ARBA" id="ARBA00022475"/>
    </source>
</evidence>
<protein>
    <recommendedName>
        <fullName evidence="8">Probable membrane transporter protein</fullName>
    </recommendedName>
</protein>
<dbReference type="RefSeq" id="WP_271633615.1">
    <property type="nucleotide sequence ID" value="NZ_CP094970.1"/>
</dbReference>
<comment type="subcellular location">
    <subcellularLocation>
        <location evidence="1 8">Cell membrane</location>
        <topology evidence="1 8">Multi-pass membrane protein</topology>
    </subcellularLocation>
</comment>
<proteinExistence type="inferred from homology"/>
<name>A0AA46TGS2_9ACTN</name>
<dbReference type="PANTHER" id="PTHR30269:SF37">
    <property type="entry name" value="MEMBRANE TRANSPORTER PROTEIN"/>
    <property type="match status" value="1"/>
</dbReference>
<accession>A0AA46TGS2</accession>
<dbReference type="PANTHER" id="PTHR30269">
    <property type="entry name" value="TRANSMEMBRANE PROTEIN YFCA"/>
    <property type="match status" value="1"/>
</dbReference>
<keyword evidence="6 8" id="KW-1133">Transmembrane helix</keyword>
<dbReference type="KEGG" id="sgrg:L0C25_20340"/>
<dbReference type="Pfam" id="PF01925">
    <property type="entry name" value="TauE"/>
    <property type="match status" value="1"/>
</dbReference>
<dbReference type="AlphaFoldDB" id="A0AA46TGS2"/>
<dbReference type="InterPro" id="IPR002781">
    <property type="entry name" value="TM_pro_TauE-like"/>
</dbReference>
<dbReference type="Proteomes" id="UP001164390">
    <property type="component" value="Chromosome"/>
</dbReference>
<evidence type="ECO:0000256" key="5">
    <source>
        <dbReference type="ARBA" id="ARBA00022692"/>
    </source>
</evidence>
<feature type="transmembrane region" description="Helical" evidence="8">
    <location>
        <begin position="101"/>
        <end position="120"/>
    </location>
</feature>
<dbReference type="EMBL" id="CP094970">
    <property type="protein sequence ID" value="UYM04851.1"/>
    <property type="molecule type" value="Genomic_DNA"/>
</dbReference>
<evidence type="ECO:0000313" key="9">
    <source>
        <dbReference type="EMBL" id="UYM04851.1"/>
    </source>
</evidence>
<feature type="transmembrane region" description="Helical" evidence="8">
    <location>
        <begin position="166"/>
        <end position="187"/>
    </location>
</feature>
<keyword evidence="7 8" id="KW-0472">Membrane</keyword>
<keyword evidence="5 8" id="KW-0812">Transmembrane</keyword>
<feature type="transmembrane region" description="Helical" evidence="8">
    <location>
        <begin position="193"/>
        <end position="211"/>
    </location>
</feature>
<gene>
    <name evidence="9" type="ORF">L0C25_20340</name>
</gene>